<evidence type="ECO:0000256" key="1">
    <source>
        <dbReference type="SAM" id="Phobius"/>
    </source>
</evidence>
<sequence>MSDLEKPVPPSGEEIHLPGGSLHPLLLTVGVTATLLGVTSFKFLLVGGIILTVVVLFKWIQEARAEMASLPAHHADH</sequence>
<dbReference type="EMBL" id="CP114014">
    <property type="protein sequence ID" value="XAY06577.1"/>
    <property type="molecule type" value="Genomic_DNA"/>
</dbReference>
<dbReference type="AlphaFoldDB" id="A0AAU7AY40"/>
<protein>
    <recommendedName>
        <fullName evidence="3">Cytochrome c oxidase polypeptide IV</fullName>
    </recommendedName>
</protein>
<evidence type="ECO:0000313" key="2">
    <source>
        <dbReference type="EMBL" id="XAY06577.1"/>
    </source>
</evidence>
<keyword evidence="1" id="KW-1133">Transmembrane helix</keyword>
<feature type="transmembrane region" description="Helical" evidence="1">
    <location>
        <begin position="25"/>
        <end position="57"/>
    </location>
</feature>
<keyword evidence="1" id="KW-0812">Transmembrane</keyword>
<gene>
    <name evidence="2" type="ORF">DSM112329_03451</name>
</gene>
<evidence type="ECO:0008006" key="3">
    <source>
        <dbReference type="Google" id="ProtNLM"/>
    </source>
</evidence>
<dbReference type="RefSeq" id="WP_354697806.1">
    <property type="nucleotide sequence ID" value="NZ_CP114014.1"/>
</dbReference>
<reference evidence="2" key="1">
    <citation type="submission" date="2022-12" db="EMBL/GenBank/DDBJ databases">
        <title>Paraconexibacter alkalitolerans sp. nov. and Baekduia alba sp. nov., isolated from soil and emended description of the genera Paraconexibacter (Chun et al., 2020) and Baekduia (An et al., 2020).</title>
        <authorList>
            <person name="Vieira S."/>
            <person name="Huber K.J."/>
            <person name="Geppert A."/>
            <person name="Wolf J."/>
            <person name="Neumann-Schaal M."/>
            <person name="Muesken M."/>
            <person name="Overmann J."/>
        </authorList>
    </citation>
    <scope>NUCLEOTIDE SEQUENCE</scope>
    <source>
        <strain evidence="2">AEG42_29</strain>
    </source>
</reference>
<proteinExistence type="predicted"/>
<keyword evidence="1" id="KW-0472">Membrane</keyword>
<dbReference type="Gene3D" id="1.10.287.70">
    <property type="match status" value="1"/>
</dbReference>
<accession>A0AAU7AY40</accession>
<organism evidence="2">
    <name type="scientific">Paraconexibacter sp. AEG42_29</name>
    <dbReference type="NCBI Taxonomy" id="2997339"/>
    <lineage>
        <taxon>Bacteria</taxon>
        <taxon>Bacillati</taxon>
        <taxon>Actinomycetota</taxon>
        <taxon>Thermoleophilia</taxon>
        <taxon>Solirubrobacterales</taxon>
        <taxon>Paraconexibacteraceae</taxon>
        <taxon>Paraconexibacter</taxon>
    </lineage>
</organism>
<name>A0AAU7AY40_9ACTN</name>
<dbReference type="KEGG" id="parq:DSM112329_03451"/>